<sequence>MPPALHPKSLSTASLFTSTAILAFLVVGAPHILPCPAPKQQYADDDARQKKSKKKCPVPRINGEEEEGKVVIEQR</sequence>
<evidence type="ECO:0000313" key="4">
    <source>
        <dbReference type="Proteomes" id="UP000018144"/>
    </source>
</evidence>
<dbReference type="Proteomes" id="UP000018144">
    <property type="component" value="Unassembled WGS sequence"/>
</dbReference>
<dbReference type="Pfam" id="PF17051">
    <property type="entry name" value="COA2"/>
    <property type="match status" value="1"/>
</dbReference>
<feature type="chain" id="PRO_5004651431" evidence="2">
    <location>
        <begin position="29"/>
        <end position="75"/>
    </location>
</feature>
<dbReference type="InterPro" id="IPR031459">
    <property type="entry name" value="Coa2"/>
</dbReference>
<proteinExistence type="predicted"/>
<evidence type="ECO:0000313" key="3">
    <source>
        <dbReference type="EMBL" id="CCX32333.1"/>
    </source>
</evidence>
<keyword evidence="4" id="KW-1185">Reference proteome</keyword>
<name>U4LK78_PYROM</name>
<dbReference type="PANTHER" id="PTHR40020:SF1">
    <property type="entry name" value="CYTOCHROME C OXIDASE ASSEMBLY FACTOR 2"/>
    <property type="match status" value="1"/>
</dbReference>
<evidence type="ECO:0000256" key="2">
    <source>
        <dbReference type="SAM" id="SignalP"/>
    </source>
</evidence>
<gene>
    <name evidence="3" type="ORF">PCON_12965</name>
</gene>
<dbReference type="EMBL" id="HF935830">
    <property type="protein sequence ID" value="CCX32333.1"/>
    <property type="molecule type" value="Genomic_DNA"/>
</dbReference>
<organism evidence="3 4">
    <name type="scientific">Pyronema omphalodes (strain CBS 100304)</name>
    <name type="common">Pyronema confluens</name>
    <dbReference type="NCBI Taxonomy" id="1076935"/>
    <lineage>
        <taxon>Eukaryota</taxon>
        <taxon>Fungi</taxon>
        <taxon>Dikarya</taxon>
        <taxon>Ascomycota</taxon>
        <taxon>Pezizomycotina</taxon>
        <taxon>Pezizomycetes</taxon>
        <taxon>Pezizales</taxon>
        <taxon>Pyronemataceae</taxon>
        <taxon>Pyronema</taxon>
    </lineage>
</organism>
<evidence type="ECO:0000256" key="1">
    <source>
        <dbReference type="SAM" id="MobiDB-lite"/>
    </source>
</evidence>
<accession>U4LK78</accession>
<dbReference type="OrthoDB" id="5410040at2759"/>
<reference evidence="3 4" key="1">
    <citation type="journal article" date="2013" name="PLoS Genet.">
        <title>The genome and development-dependent transcriptomes of Pyronema confluens: a window into fungal evolution.</title>
        <authorList>
            <person name="Traeger S."/>
            <person name="Altegoer F."/>
            <person name="Freitag M."/>
            <person name="Gabaldon T."/>
            <person name="Kempken F."/>
            <person name="Kumar A."/>
            <person name="Marcet-Houben M."/>
            <person name="Poggeler S."/>
            <person name="Stajich J.E."/>
            <person name="Nowrousian M."/>
        </authorList>
    </citation>
    <scope>NUCLEOTIDE SEQUENCE [LARGE SCALE GENOMIC DNA]</scope>
    <source>
        <strain evidence="4">CBS 100304</strain>
        <tissue evidence="3">Vegetative mycelium</tissue>
    </source>
</reference>
<dbReference type="AlphaFoldDB" id="U4LK78"/>
<feature type="region of interest" description="Disordered" evidence="1">
    <location>
        <begin position="39"/>
        <end position="75"/>
    </location>
</feature>
<dbReference type="GO" id="GO:0033617">
    <property type="term" value="P:mitochondrial respiratory chain complex IV assembly"/>
    <property type="evidence" value="ECO:0007669"/>
    <property type="project" value="InterPro"/>
</dbReference>
<protein>
    <submittedName>
        <fullName evidence="3">Uncharacterized protein</fullName>
    </submittedName>
</protein>
<dbReference type="PANTHER" id="PTHR40020">
    <property type="entry name" value="CYTOCHROME C OXIDASE ASSEMBLY FACTOR 2"/>
    <property type="match status" value="1"/>
</dbReference>
<dbReference type="GO" id="GO:0005759">
    <property type="term" value="C:mitochondrial matrix"/>
    <property type="evidence" value="ECO:0007669"/>
    <property type="project" value="TreeGrafter"/>
</dbReference>
<feature type="signal peptide" evidence="2">
    <location>
        <begin position="1"/>
        <end position="28"/>
    </location>
</feature>
<keyword evidence="2" id="KW-0732">Signal</keyword>